<feature type="compositionally biased region" description="Basic and acidic residues" evidence="1">
    <location>
        <begin position="76"/>
        <end position="88"/>
    </location>
</feature>
<evidence type="ECO:0000313" key="3">
    <source>
        <dbReference type="Proteomes" id="UP000269721"/>
    </source>
</evidence>
<feature type="region of interest" description="Disordered" evidence="1">
    <location>
        <begin position="22"/>
        <end position="103"/>
    </location>
</feature>
<dbReference type="Proteomes" id="UP000269721">
    <property type="component" value="Unassembled WGS sequence"/>
</dbReference>
<evidence type="ECO:0000313" key="2">
    <source>
        <dbReference type="EMBL" id="RKO89397.1"/>
    </source>
</evidence>
<gene>
    <name evidence="2" type="ORF">BDK51DRAFT_41386</name>
</gene>
<sequence length="272" mass="29065">MLLASNPGVFTYTKLMVTSNRSALSSDADPVDIDRRPRPRQGPAGTSLMVRGNRRKYGPLTPQVDGTSSPIPRCCKQPDPHNTLDRLEPPYSLPAGHQDPRMRREQLGPPIILASYTWGYPQARTATCADRAVACRLADQPSYERKCGCGRGAAVSQAVTASGYSCGRDLSLTSSLPHITPSPKSPSPRRGEVTANPTGAGASESGYRKPSYDSLLLRYLQRQEFLPPSPPPSTPTTPGGSSFPTFQSCGNRRVAVAQLGGAVDAGLALYNP</sequence>
<dbReference type="EMBL" id="KZ996115">
    <property type="protein sequence ID" value="RKO89397.1"/>
    <property type="molecule type" value="Genomic_DNA"/>
</dbReference>
<feature type="region of interest" description="Disordered" evidence="1">
    <location>
        <begin position="175"/>
        <end position="209"/>
    </location>
</feature>
<keyword evidence="3" id="KW-1185">Reference proteome</keyword>
<name>A0A4V1IRA7_9FUNG</name>
<feature type="compositionally biased region" description="Low complexity" evidence="1">
    <location>
        <begin position="236"/>
        <end position="246"/>
    </location>
</feature>
<dbReference type="AlphaFoldDB" id="A0A4V1IRA7"/>
<protein>
    <submittedName>
        <fullName evidence="2">Uncharacterized protein</fullName>
    </submittedName>
</protein>
<feature type="region of interest" description="Disordered" evidence="1">
    <location>
        <begin position="224"/>
        <end position="247"/>
    </location>
</feature>
<proteinExistence type="predicted"/>
<reference evidence="3" key="1">
    <citation type="journal article" date="2018" name="Nat. Microbiol.">
        <title>Leveraging single-cell genomics to expand the fungal tree of life.</title>
        <authorList>
            <person name="Ahrendt S.R."/>
            <person name="Quandt C.A."/>
            <person name="Ciobanu D."/>
            <person name="Clum A."/>
            <person name="Salamov A."/>
            <person name="Andreopoulos B."/>
            <person name="Cheng J.F."/>
            <person name="Woyke T."/>
            <person name="Pelin A."/>
            <person name="Henrissat B."/>
            <person name="Reynolds N.K."/>
            <person name="Benny G.L."/>
            <person name="Smith M.E."/>
            <person name="James T.Y."/>
            <person name="Grigoriev I.V."/>
        </authorList>
    </citation>
    <scope>NUCLEOTIDE SEQUENCE [LARGE SCALE GENOMIC DNA]</scope>
</reference>
<evidence type="ECO:0000256" key="1">
    <source>
        <dbReference type="SAM" id="MobiDB-lite"/>
    </source>
</evidence>
<accession>A0A4V1IRA7</accession>
<organism evidence="2 3">
    <name type="scientific">Blyttiomyces helicus</name>
    <dbReference type="NCBI Taxonomy" id="388810"/>
    <lineage>
        <taxon>Eukaryota</taxon>
        <taxon>Fungi</taxon>
        <taxon>Fungi incertae sedis</taxon>
        <taxon>Chytridiomycota</taxon>
        <taxon>Chytridiomycota incertae sedis</taxon>
        <taxon>Chytridiomycetes</taxon>
        <taxon>Chytridiomycetes incertae sedis</taxon>
        <taxon>Blyttiomyces</taxon>
    </lineage>
</organism>